<sequence>MSQTIRDHAAEFSGVSKSFLEVKAVDGLELSVGRGRVTALLGPNGSGKSTLIDMLLGLLRPDRGRVEVFGKAPGAAVRAGLVGAMRQDGAFPASAKVREVLELARRLYPQPALLGELAEVADVGDLLSRRVDRLSGGQLQRVRFAFAAAGAPGLLVLDEPTVAMDVEARARFWEGIRSWAERGRSVLFSTHYLEEADTAADRIVVMNRGRILAEGTGEEIKRTVGRRTVSFRTDGPPPAGLELLPGVCGVERQHDRVRLHTTDSDATVHAVLSGAFAARDLELSGSSLEEAFRALTTGAAHQVVAVREVLH</sequence>
<gene>
    <name evidence="7" type="ORF">RM550_03655</name>
</gene>
<reference evidence="7" key="1">
    <citation type="submission" date="2024-05" db="EMBL/GenBank/DDBJ databases">
        <title>30 novel species of actinomycetes from the DSMZ collection.</title>
        <authorList>
            <person name="Nouioui I."/>
        </authorList>
    </citation>
    <scope>NUCLEOTIDE SEQUENCE</scope>
    <source>
        <strain evidence="7">DSM 41527</strain>
    </source>
</reference>
<comment type="caution">
    <text evidence="7">The sequence shown here is derived from an EMBL/GenBank/DDBJ whole genome shotgun (WGS) entry which is preliminary data.</text>
</comment>
<evidence type="ECO:0000313" key="7">
    <source>
        <dbReference type="EMBL" id="MDT0454838.1"/>
    </source>
</evidence>
<accession>A0ABU2T0S9</accession>
<dbReference type="InterPro" id="IPR050763">
    <property type="entry name" value="ABC_transporter_ATP-binding"/>
</dbReference>
<organism evidence="7 8">
    <name type="scientific">Streptomyces mooreae</name>
    <dbReference type="NCBI Taxonomy" id="3075523"/>
    <lineage>
        <taxon>Bacteria</taxon>
        <taxon>Bacillati</taxon>
        <taxon>Actinomycetota</taxon>
        <taxon>Actinomycetes</taxon>
        <taxon>Kitasatosporales</taxon>
        <taxon>Streptomycetaceae</taxon>
        <taxon>Streptomyces</taxon>
    </lineage>
</organism>
<dbReference type="Proteomes" id="UP001180551">
    <property type="component" value="Unassembled WGS sequence"/>
</dbReference>
<evidence type="ECO:0000256" key="2">
    <source>
        <dbReference type="ARBA" id="ARBA00022448"/>
    </source>
</evidence>
<evidence type="ECO:0000313" key="8">
    <source>
        <dbReference type="Proteomes" id="UP001180551"/>
    </source>
</evidence>
<dbReference type="PANTHER" id="PTHR42711:SF17">
    <property type="entry name" value="ABC TRANSPORTER ATP-BINDING PROTEIN"/>
    <property type="match status" value="1"/>
</dbReference>
<evidence type="ECO:0000256" key="3">
    <source>
        <dbReference type="ARBA" id="ARBA00022741"/>
    </source>
</evidence>
<dbReference type="Pfam" id="PF00005">
    <property type="entry name" value="ABC_tran"/>
    <property type="match status" value="1"/>
</dbReference>
<name>A0ABU2T0S9_9ACTN</name>
<comment type="subcellular location">
    <subcellularLocation>
        <location evidence="1">Cell membrane</location>
        <topology evidence="1">Peripheral membrane protein</topology>
    </subcellularLocation>
</comment>
<dbReference type="InterPro" id="IPR027417">
    <property type="entry name" value="P-loop_NTPase"/>
</dbReference>
<feature type="domain" description="ABC transporter" evidence="6">
    <location>
        <begin position="10"/>
        <end position="233"/>
    </location>
</feature>
<dbReference type="Gene3D" id="3.40.50.300">
    <property type="entry name" value="P-loop containing nucleotide triphosphate hydrolases"/>
    <property type="match status" value="1"/>
</dbReference>
<dbReference type="GO" id="GO:0005524">
    <property type="term" value="F:ATP binding"/>
    <property type="evidence" value="ECO:0007669"/>
    <property type="project" value="UniProtKB-KW"/>
</dbReference>
<dbReference type="SUPFAM" id="SSF52540">
    <property type="entry name" value="P-loop containing nucleoside triphosphate hydrolases"/>
    <property type="match status" value="1"/>
</dbReference>
<dbReference type="RefSeq" id="WP_311622264.1">
    <property type="nucleotide sequence ID" value="NZ_JAVRFE010000003.1"/>
</dbReference>
<evidence type="ECO:0000259" key="6">
    <source>
        <dbReference type="PROSITE" id="PS50893"/>
    </source>
</evidence>
<proteinExistence type="predicted"/>
<dbReference type="SMART" id="SM00382">
    <property type="entry name" value="AAA"/>
    <property type="match status" value="1"/>
</dbReference>
<dbReference type="EMBL" id="JAVRFE010000003">
    <property type="protein sequence ID" value="MDT0454838.1"/>
    <property type="molecule type" value="Genomic_DNA"/>
</dbReference>
<keyword evidence="8" id="KW-1185">Reference proteome</keyword>
<evidence type="ECO:0000256" key="4">
    <source>
        <dbReference type="ARBA" id="ARBA00022840"/>
    </source>
</evidence>
<evidence type="ECO:0000256" key="5">
    <source>
        <dbReference type="ARBA" id="ARBA00023251"/>
    </source>
</evidence>
<protein>
    <submittedName>
        <fullName evidence="7">ABC transporter ATP-binding protein</fullName>
    </submittedName>
</protein>
<dbReference type="CDD" id="cd03230">
    <property type="entry name" value="ABC_DR_subfamily_A"/>
    <property type="match status" value="1"/>
</dbReference>
<keyword evidence="3" id="KW-0547">Nucleotide-binding</keyword>
<dbReference type="InterPro" id="IPR003593">
    <property type="entry name" value="AAA+_ATPase"/>
</dbReference>
<keyword evidence="5" id="KW-0046">Antibiotic resistance</keyword>
<dbReference type="PANTHER" id="PTHR42711">
    <property type="entry name" value="ABC TRANSPORTER ATP-BINDING PROTEIN"/>
    <property type="match status" value="1"/>
</dbReference>
<keyword evidence="4 7" id="KW-0067">ATP-binding</keyword>
<dbReference type="InterPro" id="IPR003439">
    <property type="entry name" value="ABC_transporter-like_ATP-bd"/>
</dbReference>
<dbReference type="PROSITE" id="PS50893">
    <property type="entry name" value="ABC_TRANSPORTER_2"/>
    <property type="match status" value="1"/>
</dbReference>
<evidence type="ECO:0000256" key="1">
    <source>
        <dbReference type="ARBA" id="ARBA00004202"/>
    </source>
</evidence>
<keyword evidence="2" id="KW-0813">Transport</keyword>